<organism evidence="2 3">
    <name type="scientific">Aspergillus transmontanensis</name>
    <dbReference type="NCBI Taxonomy" id="1034304"/>
    <lineage>
        <taxon>Eukaryota</taxon>
        <taxon>Fungi</taxon>
        <taxon>Dikarya</taxon>
        <taxon>Ascomycota</taxon>
        <taxon>Pezizomycotina</taxon>
        <taxon>Eurotiomycetes</taxon>
        <taxon>Eurotiomycetidae</taxon>
        <taxon>Eurotiales</taxon>
        <taxon>Aspergillaceae</taxon>
        <taxon>Aspergillus</taxon>
        <taxon>Aspergillus subgen. Circumdati</taxon>
    </lineage>
</organism>
<accession>A0A5N6W436</accession>
<protein>
    <recommendedName>
        <fullName evidence="4">HAT C-terminal dimerisation domain-containing protein</fullName>
    </recommendedName>
</protein>
<feature type="compositionally biased region" description="Polar residues" evidence="1">
    <location>
        <begin position="183"/>
        <end position="200"/>
    </location>
</feature>
<dbReference type="AlphaFoldDB" id="A0A5N6W436"/>
<feature type="compositionally biased region" description="Polar residues" evidence="1">
    <location>
        <begin position="163"/>
        <end position="173"/>
    </location>
</feature>
<dbReference type="SUPFAM" id="SSF53098">
    <property type="entry name" value="Ribonuclease H-like"/>
    <property type="match status" value="1"/>
</dbReference>
<feature type="region of interest" description="Disordered" evidence="1">
    <location>
        <begin position="158"/>
        <end position="212"/>
    </location>
</feature>
<dbReference type="EMBL" id="ML738320">
    <property type="protein sequence ID" value="KAE8314150.1"/>
    <property type="molecule type" value="Genomic_DNA"/>
</dbReference>
<dbReference type="InterPro" id="IPR012337">
    <property type="entry name" value="RNaseH-like_sf"/>
</dbReference>
<keyword evidence="3" id="KW-1185">Reference proteome</keyword>
<evidence type="ECO:0000256" key="1">
    <source>
        <dbReference type="SAM" id="MobiDB-lite"/>
    </source>
</evidence>
<sequence>MSEGYLYAIATILDPMSKLEKTRKEPWIDDDIDWYQEYRHVFEKVFDLYRLHNPGVNVGSILFQMARDFLTVATNGVGVERLLNSSRDICHYRRSCLQSDTIEAIILQMCTDRLQVSEDFIVPQAEMDSEEIQIVFEQEQGNDDTLSIVYIGDIEDLDDLGSDTENGPESQNAIDEPLLPITPITQPAHDSSPTQATRSLRNQERRTGQYKE</sequence>
<evidence type="ECO:0000313" key="3">
    <source>
        <dbReference type="Proteomes" id="UP000325433"/>
    </source>
</evidence>
<evidence type="ECO:0000313" key="2">
    <source>
        <dbReference type="EMBL" id="KAE8314150.1"/>
    </source>
</evidence>
<dbReference type="Proteomes" id="UP000325433">
    <property type="component" value="Unassembled WGS sequence"/>
</dbReference>
<evidence type="ECO:0008006" key="4">
    <source>
        <dbReference type="Google" id="ProtNLM"/>
    </source>
</evidence>
<name>A0A5N6W436_9EURO</name>
<feature type="compositionally biased region" description="Basic and acidic residues" evidence="1">
    <location>
        <begin position="201"/>
        <end position="212"/>
    </location>
</feature>
<gene>
    <name evidence="2" type="ORF">BDV41DRAFT_575993</name>
</gene>
<proteinExistence type="predicted"/>
<reference evidence="3" key="1">
    <citation type="submission" date="2019-04" db="EMBL/GenBank/DDBJ databases">
        <title>Friends and foes A comparative genomics studyof 23 Aspergillus species from section Flavi.</title>
        <authorList>
            <consortium name="DOE Joint Genome Institute"/>
            <person name="Kjaerbolling I."/>
            <person name="Vesth T."/>
            <person name="Frisvad J.C."/>
            <person name="Nybo J.L."/>
            <person name="Theobald S."/>
            <person name="Kildgaard S."/>
            <person name="Isbrandt T."/>
            <person name="Kuo A."/>
            <person name="Sato A."/>
            <person name="Lyhne E.K."/>
            <person name="Kogle M.E."/>
            <person name="Wiebenga A."/>
            <person name="Kun R.S."/>
            <person name="Lubbers R.J."/>
            <person name="Makela M.R."/>
            <person name="Barry K."/>
            <person name="Chovatia M."/>
            <person name="Clum A."/>
            <person name="Daum C."/>
            <person name="Haridas S."/>
            <person name="He G."/>
            <person name="LaButti K."/>
            <person name="Lipzen A."/>
            <person name="Mondo S."/>
            <person name="Riley R."/>
            <person name="Salamov A."/>
            <person name="Simmons B.A."/>
            <person name="Magnuson J.K."/>
            <person name="Henrissat B."/>
            <person name="Mortensen U.H."/>
            <person name="Larsen T.O."/>
            <person name="Devries R.P."/>
            <person name="Grigoriev I.V."/>
            <person name="Machida M."/>
            <person name="Baker S.E."/>
            <person name="Andersen M.R."/>
        </authorList>
    </citation>
    <scope>NUCLEOTIDE SEQUENCE [LARGE SCALE GENOMIC DNA]</scope>
    <source>
        <strain evidence="3">CBS 130015</strain>
    </source>
</reference>